<gene>
    <name evidence="1" type="ORF">L2E82_25307</name>
</gene>
<organism evidence="1 2">
    <name type="scientific">Cichorium intybus</name>
    <name type="common">Chicory</name>
    <dbReference type="NCBI Taxonomy" id="13427"/>
    <lineage>
        <taxon>Eukaryota</taxon>
        <taxon>Viridiplantae</taxon>
        <taxon>Streptophyta</taxon>
        <taxon>Embryophyta</taxon>
        <taxon>Tracheophyta</taxon>
        <taxon>Spermatophyta</taxon>
        <taxon>Magnoliopsida</taxon>
        <taxon>eudicotyledons</taxon>
        <taxon>Gunneridae</taxon>
        <taxon>Pentapetalae</taxon>
        <taxon>asterids</taxon>
        <taxon>campanulids</taxon>
        <taxon>Asterales</taxon>
        <taxon>Asteraceae</taxon>
        <taxon>Cichorioideae</taxon>
        <taxon>Cichorieae</taxon>
        <taxon>Cichoriinae</taxon>
        <taxon>Cichorium</taxon>
    </lineage>
</organism>
<sequence>MLQCKIATGQEAPAGAGRGVLWSEKFGKIFRLSFRPLGSTVDRSECPGEWCGTKFYGSYRKARNNNLVVIILQISRESIIDKNGAVSQSILTVRQYQISRESIIDKNGAVSMILVGDKIESVTREVGLLDAPGVTETEERC</sequence>
<protein>
    <submittedName>
        <fullName evidence="1">Uncharacterized protein</fullName>
    </submittedName>
</protein>
<evidence type="ECO:0000313" key="1">
    <source>
        <dbReference type="EMBL" id="KAI3753260.1"/>
    </source>
</evidence>
<dbReference type="Proteomes" id="UP001055811">
    <property type="component" value="Linkage Group LG04"/>
</dbReference>
<comment type="caution">
    <text evidence="1">The sequence shown here is derived from an EMBL/GenBank/DDBJ whole genome shotgun (WGS) entry which is preliminary data.</text>
</comment>
<accession>A0ACB9E3I6</accession>
<name>A0ACB9E3I6_CICIN</name>
<dbReference type="EMBL" id="CM042012">
    <property type="protein sequence ID" value="KAI3753260.1"/>
    <property type="molecule type" value="Genomic_DNA"/>
</dbReference>
<keyword evidence="2" id="KW-1185">Reference proteome</keyword>
<evidence type="ECO:0000313" key="2">
    <source>
        <dbReference type="Proteomes" id="UP001055811"/>
    </source>
</evidence>
<reference evidence="1 2" key="2">
    <citation type="journal article" date="2022" name="Mol. Ecol. Resour.">
        <title>The genomes of chicory, endive, great burdock and yacon provide insights into Asteraceae paleo-polyploidization history and plant inulin production.</title>
        <authorList>
            <person name="Fan W."/>
            <person name="Wang S."/>
            <person name="Wang H."/>
            <person name="Wang A."/>
            <person name="Jiang F."/>
            <person name="Liu H."/>
            <person name="Zhao H."/>
            <person name="Xu D."/>
            <person name="Zhang Y."/>
        </authorList>
    </citation>
    <scope>NUCLEOTIDE SEQUENCE [LARGE SCALE GENOMIC DNA]</scope>
    <source>
        <strain evidence="2">cv. Punajuju</strain>
        <tissue evidence="1">Leaves</tissue>
    </source>
</reference>
<proteinExistence type="predicted"/>
<reference evidence="2" key="1">
    <citation type="journal article" date="2022" name="Mol. Ecol. Resour.">
        <title>The genomes of chicory, endive, great burdock and yacon provide insights into Asteraceae palaeo-polyploidization history and plant inulin production.</title>
        <authorList>
            <person name="Fan W."/>
            <person name="Wang S."/>
            <person name="Wang H."/>
            <person name="Wang A."/>
            <person name="Jiang F."/>
            <person name="Liu H."/>
            <person name="Zhao H."/>
            <person name="Xu D."/>
            <person name="Zhang Y."/>
        </authorList>
    </citation>
    <scope>NUCLEOTIDE SEQUENCE [LARGE SCALE GENOMIC DNA]</scope>
    <source>
        <strain evidence="2">cv. Punajuju</strain>
    </source>
</reference>